<reference evidence="1" key="1">
    <citation type="submission" date="2022-07" db="EMBL/GenBank/DDBJ databases">
        <authorList>
            <person name="Macas J."/>
            <person name="Novak P."/>
            <person name="Neumann P."/>
        </authorList>
    </citation>
    <scope>NUCLEOTIDE SEQUENCE</scope>
</reference>
<dbReference type="Proteomes" id="UP001152523">
    <property type="component" value="Unassembled WGS sequence"/>
</dbReference>
<evidence type="ECO:0000313" key="1">
    <source>
        <dbReference type="EMBL" id="CAH9063177.1"/>
    </source>
</evidence>
<proteinExistence type="predicted"/>
<comment type="caution">
    <text evidence="1">The sequence shown here is derived from an EMBL/GenBank/DDBJ whole genome shotgun (WGS) entry which is preliminary data.</text>
</comment>
<protein>
    <recommendedName>
        <fullName evidence="3">Reverse transcriptase domain-containing protein</fullName>
    </recommendedName>
</protein>
<evidence type="ECO:0008006" key="3">
    <source>
        <dbReference type="Google" id="ProtNLM"/>
    </source>
</evidence>
<accession>A0AAV0C7E5</accession>
<evidence type="ECO:0000313" key="2">
    <source>
        <dbReference type="Proteomes" id="UP001152523"/>
    </source>
</evidence>
<dbReference type="AlphaFoldDB" id="A0AAV0C7E5"/>
<name>A0AAV0C7E5_9ASTE</name>
<organism evidence="1 2">
    <name type="scientific">Cuscuta epithymum</name>
    <dbReference type="NCBI Taxonomy" id="186058"/>
    <lineage>
        <taxon>Eukaryota</taxon>
        <taxon>Viridiplantae</taxon>
        <taxon>Streptophyta</taxon>
        <taxon>Embryophyta</taxon>
        <taxon>Tracheophyta</taxon>
        <taxon>Spermatophyta</taxon>
        <taxon>Magnoliopsida</taxon>
        <taxon>eudicotyledons</taxon>
        <taxon>Gunneridae</taxon>
        <taxon>Pentapetalae</taxon>
        <taxon>asterids</taxon>
        <taxon>lamiids</taxon>
        <taxon>Solanales</taxon>
        <taxon>Convolvulaceae</taxon>
        <taxon>Cuscuteae</taxon>
        <taxon>Cuscuta</taxon>
        <taxon>Cuscuta subgen. Cuscuta</taxon>
    </lineage>
</organism>
<gene>
    <name evidence="1" type="ORF">CEPIT_LOCUS1914</name>
</gene>
<dbReference type="EMBL" id="CAMAPF010000011">
    <property type="protein sequence ID" value="CAH9063177.1"/>
    <property type="molecule type" value="Genomic_DNA"/>
</dbReference>
<keyword evidence="2" id="KW-1185">Reference proteome</keyword>
<sequence>MFSRGVNHLMLRGSILPFSVARDTPIISHLAFADDLFIFLNGSSSSLREFRIFLEAYQEATGLQEAYSCKLWWNWKMRNSLWSHFMHRRYPRGDNMIPKLPDSPVWRRICSIHNQCLEFTHVATDGTPIWSLSSDGSSH</sequence>